<evidence type="ECO:0000256" key="6">
    <source>
        <dbReference type="SAM" id="MobiDB-lite"/>
    </source>
</evidence>
<evidence type="ECO:0000256" key="4">
    <source>
        <dbReference type="ARBA" id="ARBA00022827"/>
    </source>
</evidence>
<dbReference type="InterPro" id="IPR006094">
    <property type="entry name" value="Oxid_FAD_bind_N"/>
</dbReference>
<dbReference type="EMBL" id="QEFB01000009">
    <property type="protein sequence ID" value="PWC06787.1"/>
    <property type="molecule type" value="Genomic_DNA"/>
</dbReference>
<proteinExistence type="inferred from homology"/>
<dbReference type="Gene3D" id="3.30.43.10">
    <property type="entry name" value="Uridine Diphospho-n-acetylenolpyruvylglucosamine Reductase, domain 2"/>
    <property type="match status" value="1"/>
</dbReference>
<evidence type="ECO:0000256" key="1">
    <source>
        <dbReference type="ARBA" id="ARBA00001974"/>
    </source>
</evidence>
<dbReference type="InterPro" id="IPR050416">
    <property type="entry name" value="FAD-linked_Oxidoreductase"/>
</dbReference>
<accession>A0A2U1TD15</accession>
<feature type="domain" description="FAD-binding PCMH-type" evidence="7">
    <location>
        <begin position="343"/>
        <end position="515"/>
    </location>
</feature>
<dbReference type="InterPro" id="IPR016167">
    <property type="entry name" value="FAD-bd_PCMH_sub1"/>
</dbReference>
<reference evidence="9" key="1">
    <citation type="submission" date="2018-04" db="EMBL/GenBank/DDBJ databases">
        <authorList>
            <person name="Liu S."/>
            <person name="Wang Z."/>
            <person name="Li J."/>
        </authorList>
    </citation>
    <scope>NUCLEOTIDE SEQUENCE [LARGE SCALE GENOMIC DNA]</scope>
    <source>
        <strain evidence="9">622</strain>
    </source>
</reference>
<comment type="caution">
    <text evidence="8">The sequence shown here is derived from an EMBL/GenBank/DDBJ whole genome shotgun (WGS) entry which is preliminary data.</text>
</comment>
<dbReference type="Proteomes" id="UP000244962">
    <property type="component" value="Unassembled WGS sequence"/>
</dbReference>
<name>A0A2U1TD15_9MICO</name>
<dbReference type="Gene3D" id="3.30.465.10">
    <property type="match status" value="1"/>
</dbReference>
<dbReference type="Gene3D" id="3.20.20.30">
    <property type="entry name" value="Luciferase-like domain"/>
    <property type="match status" value="1"/>
</dbReference>
<dbReference type="InterPro" id="IPR006093">
    <property type="entry name" value="Oxy_OxRdtase_FAD_BS"/>
</dbReference>
<feature type="region of interest" description="Disordered" evidence="6">
    <location>
        <begin position="745"/>
        <end position="764"/>
    </location>
</feature>
<dbReference type="GO" id="GO:0016705">
    <property type="term" value="F:oxidoreductase activity, acting on paired donors, with incorporation or reduction of molecular oxygen"/>
    <property type="evidence" value="ECO:0007669"/>
    <property type="project" value="InterPro"/>
</dbReference>
<dbReference type="PANTHER" id="PTHR42973">
    <property type="entry name" value="BINDING OXIDOREDUCTASE, PUTATIVE (AFU_ORTHOLOGUE AFUA_1G17690)-RELATED"/>
    <property type="match status" value="1"/>
</dbReference>
<dbReference type="InterPro" id="IPR016169">
    <property type="entry name" value="FAD-bd_PCMH_sub2"/>
</dbReference>
<dbReference type="Pfam" id="PF01565">
    <property type="entry name" value="FAD_binding_4"/>
    <property type="match status" value="1"/>
</dbReference>
<evidence type="ECO:0000256" key="5">
    <source>
        <dbReference type="ARBA" id="ARBA00023002"/>
    </source>
</evidence>
<dbReference type="InterPro" id="IPR011251">
    <property type="entry name" value="Luciferase-like_dom"/>
</dbReference>
<keyword evidence="4" id="KW-0274">FAD</keyword>
<dbReference type="InterPro" id="IPR036661">
    <property type="entry name" value="Luciferase-like_sf"/>
</dbReference>
<evidence type="ECO:0000256" key="3">
    <source>
        <dbReference type="ARBA" id="ARBA00022630"/>
    </source>
</evidence>
<evidence type="ECO:0000256" key="2">
    <source>
        <dbReference type="ARBA" id="ARBA00005466"/>
    </source>
</evidence>
<keyword evidence="9" id="KW-1185">Reference proteome</keyword>
<dbReference type="RefSeq" id="WP_108962932.1">
    <property type="nucleotide sequence ID" value="NZ_QEFB01000009.1"/>
</dbReference>
<organism evidence="8 9">
    <name type="scientific">Mycetocola zhujimingii</name>
    <dbReference type="NCBI Taxonomy" id="2079792"/>
    <lineage>
        <taxon>Bacteria</taxon>
        <taxon>Bacillati</taxon>
        <taxon>Actinomycetota</taxon>
        <taxon>Actinomycetes</taxon>
        <taxon>Micrococcales</taxon>
        <taxon>Microbacteriaceae</taxon>
        <taxon>Mycetocola</taxon>
    </lineage>
</organism>
<comment type="similarity">
    <text evidence="2">Belongs to the oxygen-dependent FAD-linked oxidoreductase family.</text>
</comment>
<dbReference type="SUPFAM" id="SSF51679">
    <property type="entry name" value="Bacterial luciferase-like"/>
    <property type="match status" value="1"/>
</dbReference>
<dbReference type="CDD" id="cd01097">
    <property type="entry name" value="Tetrahydromethanopterin_reductase"/>
    <property type="match status" value="1"/>
</dbReference>
<comment type="cofactor">
    <cofactor evidence="1">
        <name>FAD</name>
        <dbReference type="ChEBI" id="CHEBI:57692"/>
    </cofactor>
</comment>
<evidence type="ECO:0000313" key="9">
    <source>
        <dbReference type="Proteomes" id="UP000244962"/>
    </source>
</evidence>
<dbReference type="GO" id="GO:0071949">
    <property type="term" value="F:FAD binding"/>
    <property type="evidence" value="ECO:0007669"/>
    <property type="project" value="InterPro"/>
</dbReference>
<dbReference type="SUPFAM" id="SSF56176">
    <property type="entry name" value="FAD-binding/transporter-associated domain-like"/>
    <property type="match status" value="1"/>
</dbReference>
<dbReference type="Gene3D" id="3.40.462.20">
    <property type="match status" value="1"/>
</dbReference>
<gene>
    <name evidence="8" type="ORF">DF223_09140</name>
</gene>
<keyword evidence="5" id="KW-0560">Oxidoreductase</keyword>
<dbReference type="InterPro" id="IPR036318">
    <property type="entry name" value="FAD-bd_PCMH-like_sf"/>
</dbReference>
<dbReference type="PROSITE" id="PS00862">
    <property type="entry name" value="OX2_COVAL_FAD"/>
    <property type="match status" value="1"/>
</dbReference>
<evidence type="ECO:0000313" key="8">
    <source>
        <dbReference type="EMBL" id="PWC06787.1"/>
    </source>
</evidence>
<sequence length="764" mass="80648">MNYGHPLIFGVALATGSTEPDSVLDRALLAERLGFDLLAFDDSAPDDSSPTTAGLDHATLLAWIAGTTDRIGLLAQLAVDPSGFPAVAARAAASLDLLSGGRVTVALGAESTADAAESAESAEVAEETLDIIRRMWAVGERGTVRYTGDVFRVNGAQPGPAPAHDVPLLIHGGTPQLVRLAAEKADGWLTEVHGSGFASFAASNRLLDETASAAGRDPREVRRLVTIRGTFSNTRNSFLSGAASDWVNDLLPLVIDHGASAILLASDDDAVLQRFASEVIPALREAVTSALPQPASTARVRRSAAIAKRREGIRYDAVPPLLADAAIEPGDFGYARVKSTYLRGGSPGLVLPVHTPAEVAAALEFAREHPELPLSIRSGGHGISGRSTNDGGIVINLSNMNSIDVIDEQTRRVRIEPGARWMDIAAVLAPYGWALSSGDYGGVGVGGLATAGGVGFLGREHGLTIDHLRSVEMVLADGSLVRASDTENPDLFWAVRGAGASFGIVTAFEFEVDEVGDVGWAQLGLDATDTAGFLETWGHLSETAPRDTTSFLIMGPPRSGQPAVAQIMAMVDSSDPDTIVERLQPFANISPLYSQSVQLTSYAAVMANAQGESNGGQGQPVTRTGLLEHITPEFAAAAARLISSGIVYFFQIRAVGGAISDVHPDATAYAHRNANFSVVAFGSNRQRLDAAWEALYPFFDGIYLSFETDTRPERLADAFPPKTLTRLRELKARFDPNHVFRDNFPITAATSPTPSNATLTEATS</sequence>
<dbReference type="InterPro" id="IPR016166">
    <property type="entry name" value="FAD-bd_PCMH"/>
</dbReference>
<dbReference type="Pfam" id="PF00296">
    <property type="entry name" value="Bac_luciferase"/>
    <property type="match status" value="1"/>
</dbReference>
<dbReference type="PROSITE" id="PS51387">
    <property type="entry name" value="FAD_PCMH"/>
    <property type="match status" value="1"/>
</dbReference>
<dbReference type="PANTHER" id="PTHR42973:SF39">
    <property type="entry name" value="FAD-BINDING PCMH-TYPE DOMAIN-CONTAINING PROTEIN"/>
    <property type="match status" value="1"/>
</dbReference>
<protein>
    <submittedName>
        <fullName evidence="8">FAD-linked oxidase</fullName>
    </submittedName>
</protein>
<evidence type="ECO:0000259" key="7">
    <source>
        <dbReference type="PROSITE" id="PS51387"/>
    </source>
</evidence>
<keyword evidence="3" id="KW-0285">Flavoprotein</keyword>
<dbReference type="AlphaFoldDB" id="A0A2U1TD15"/>